<reference evidence="2" key="1">
    <citation type="submission" date="2016-01" db="EMBL/GenBank/DDBJ databases">
        <authorList>
            <person name="Peeters Charlotte."/>
        </authorList>
    </citation>
    <scope>NUCLEOTIDE SEQUENCE</scope>
    <source>
        <strain evidence="2">LMG 22936</strain>
    </source>
</reference>
<evidence type="ECO:0000256" key="1">
    <source>
        <dbReference type="SAM" id="MobiDB-lite"/>
    </source>
</evidence>
<name>A0A158EPV0_9BURK</name>
<gene>
    <name evidence="2" type="ORF">AWB66_00107</name>
</gene>
<dbReference type="AlphaFoldDB" id="A0A158EPV0"/>
<protein>
    <submittedName>
        <fullName evidence="2">Uncharacterized protein</fullName>
    </submittedName>
</protein>
<evidence type="ECO:0000313" key="3">
    <source>
        <dbReference type="Proteomes" id="UP000054717"/>
    </source>
</evidence>
<accession>A0A158EPV0</accession>
<dbReference type="RefSeq" id="WP_087628312.1">
    <property type="nucleotide sequence ID" value="NZ_FCNZ02000001.1"/>
</dbReference>
<dbReference type="Proteomes" id="UP000054717">
    <property type="component" value="Unassembled WGS sequence"/>
</dbReference>
<sequence>MTVSNPIGNHAPQSPAHTLPLQRNTVTSGAASTKSTTTPATPATPTLSRPSHLGTTIDTTA</sequence>
<feature type="region of interest" description="Disordered" evidence="1">
    <location>
        <begin position="1"/>
        <end position="61"/>
    </location>
</feature>
<keyword evidence="3" id="KW-1185">Reference proteome</keyword>
<organism evidence="2 3">
    <name type="scientific">Caballeronia telluris</name>
    <dbReference type="NCBI Taxonomy" id="326475"/>
    <lineage>
        <taxon>Bacteria</taxon>
        <taxon>Pseudomonadati</taxon>
        <taxon>Pseudomonadota</taxon>
        <taxon>Betaproteobacteria</taxon>
        <taxon>Burkholderiales</taxon>
        <taxon>Burkholderiaceae</taxon>
        <taxon>Caballeronia</taxon>
    </lineage>
</organism>
<feature type="compositionally biased region" description="Low complexity" evidence="1">
    <location>
        <begin position="25"/>
        <end position="51"/>
    </location>
</feature>
<dbReference type="EMBL" id="FCNZ02000001">
    <property type="protein sequence ID" value="SAL09591.1"/>
    <property type="molecule type" value="Genomic_DNA"/>
</dbReference>
<feature type="compositionally biased region" description="Polar residues" evidence="1">
    <location>
        <begin position="1"/>
        <end position="24"/>
    </location>
</feature>
<evidence type="ECO:0000313" key="2">
    <source>
        <dbReference type="EMBL" id="SAL09591.1"/>
    </source>
</evidence>
<proteinExistence type="predicted"/>
<comment type="caution">
    <text evidence="2">The sequence shown here is derived from an EMBL/GenBank/DDBJ whole genome shotgun (WGS) entry which is preliminary data.</text>
</comment>